<evidence type="ECO:0000256" key="3">
    <source>
        <dbReference type="ARBA" id="ARBA00023778"/>
    </source>
</evidence>
<feature type="repeat" description="TPR" evidence="4">
    <location>
        <begin position="151"/>
        <end position="184"/>
    </location>
</feature>
<proteinExistence type="inferred from homology"/>
<dbReference type="Pfam" id="PF13414">
    <property type="entry name" value="TPR_11"/>
    <property type="match status" value="1"/>
</dbReference>
<dbReference type="Proteomes" id="UP001372834">
    <property type="component" value="Unassembled WGS sequence"/>
</dbReference>
<evidence type="ECO:0000256" key="2">
    <source>
        <dbReference type="ARBA" id="ARBA00022803"/>
    </source>
</evidence>
<feature type="compositionally biased region" description="Polar residues" evidence="5">
    <location>
        <begin position="438"/>
        <end position="460"/>
    </location>
</feature>
<dbReference type="GO" id="GO:0060271">
    <property type="term" value="P:cilium assembly"/>
    <property type="evidence" value="ECO:0007669"/>
    <property type="project" value="TreeGrafter"/>
</dbReference>
<feature type="compositionally biased region" description="Polar residues" evidence="5">
    <location>
        <begin position="11"/>
        <end position="20"/>
    </location>
</feature>
<feature type="repeat" description="TPR" evidence="4">
    <location>
        <begin position="287"/>
        <end position="320"/>
    </location>
</feature>
<gene>
    <name evidence="6" type="ORF">RUM43_004123</name>
</gene>
<feature type="repeat" description="TPR" evidence="4">
    <location>
        <begin position="185"/>
        <end position="218"/>
    </location>
</feature>
<dbReference type="InterPro" id="IPR011990">
    <property type="entry name" value="TPR-like_helical_dom_sf"/>
</dbReference>
<feature type="region of interest" description="Disordered" evidence="5">
    <location>
        <begin position="413"/>
        <end position="466"/>
    </location>
</feature>
<dbReference type="GO" id="GO:0036064">
    <property type="term" value="C:ciliary basal body"/>
    <property type="evidence" value="ECO:0007669"/>
    <property type="project" value="TreeGrafter"/>
</dbReference>
<sequence>MVPNGKIASVTRRTTTQSRHCASAKTEKAHGVLALENKNWLIYFHYTRYEFGICNILIKEELKKSNGMNEYVNYIQGIILRHEGKIQESLEYFQKCHILNPKSIEIIKQVSRSLSLLGRQKLSLEALTEATNISNSLDGSICHNLGLCYYNLGDLALAKIYIMENDIQKAIEVYRAALEASPDSVDLSTSLGLLYMRLGDNQKAFEQFGSALAHHPDCPKALLGTALVMQKHREFDVALSKYKTASVFISESPSLWNNIGMCFFGKKKLVAAVSCLKRANFLSPLDWKILYNLGLVHISAQQYASAFHFLTSAMNLQPNIANIFVPLGITLTHLNDLKNARFAFEHAILHSPEDPLTYLNFALFLYKQNDVPEFAENYNKFQELVQNGKTIDNNVLKVASHLKKLLNACMKNSGEKKENSTPESNAMELEDKAKEHAQNNTNEIAAQSSENSTAKVSGKCTQHEGN</sequence>
<accession>A0AAN8SAJ9</accession>
<dbReference type="PROSITE" id="PS50005">
    <property type="entry name" value="TPR"/>
    <property type="match status" value="3"/>
</dbReference>
<dbReference type="SMART" id="SM00028">
    <property type="entry name" value="TPR"/>
    <property type="match status" value="6"/>
</dbReference>
<dbReference type="InterPro" id="IPR019734">
    <property type="entry name" value="TPR_rpt"/>
</dbReference>
<dbReference type="PANTHER" id="PTHR44186:SF1">
    <property type="entry name" value="BARDET-BIEDL SYNDROME 4 PROTEIN"/>
    <property type="match status" value="1"/>
</dbReference>
<comment type="caution">
    <text evidence="6">The sequence shown here is derived from an EMBL/GenBank/DDBJ whole genome shotgun (WGS) entry which is preliminary data.</text>
</comment>
<dbReference type="EMBL" id="JAWJWE010000002">
    <property type="protein sequence ID" value="KAK6642621.1"/>
    <property type="molecule type" value="Genomic_DNA"/>
</dbReference>
<evidence type="ECO:0000256" key="5">
    <source>
        <dbReference type="SAM" id="MobiDB-lite"/>
    </source>
</evidence>
<evidence type="ECO:0000256" key="4">
    <source>
        <dbReference type="PROSITE-ProRule" id="PRU00339"/>
    </source>
</evidence>
<evidence type="ECO:0008006" key="8">
    <source>
        <dbReference type="Google" id="ProtNLM"/>
    </source>
</evidence>
<keyword evidence="2 4" id="KW-0802">TPR repeat</keyword>
<dbReference type="Gene3D" id="1.25.40.10">
    <property type="entry name" value="Tetratricopeptide repeat domain"/>
    <property type="match status" value="3"/>
</dbReference>
<feature type="region of interest" description="Disordered" evidence="5">
    <location>
        <begin position="1"/>
        <end position="21"/>
    </location>
</feature>
<dbReference type="SUPFAM" id="SSF48452">
    <property type="entry name" value="TPR-like"/>
    <property type="match status" value="1"/>
</dbReference>
<dbReference type="GO" id="GO:0061512">
    <property type="term" value="P:protein localization to cilium"/>
    <property type="evidence" value="ECO:0007669"/>
    <property type="project" value="TreeGrafter"/>
</dbReference>
<evidence type="ECO:0000256" key="1">
    <source>
        <dbReference type="ARBA" id="ARBA00022737"/>
    </source>
</evidence>
<dbReference type="AlphaFoldDB" id="A0AAN8SAJ9"/>
<organism evidence="6 7">
    <name type="scientific">Polyplax serrata</name>
    <name type="common">Common mouse louse</name>
    <dbReference type="NCBI Taxonomy" id="468196"/>
    <lineage>
        <taxon>Eukaryota</taxon>
        <taxon>Metazoa</taxon>
        <taxon>Ecdysozoa</taxon>
        <taxon>Arthropoda</taxon>
        <taxon>Hexapoda</taxon>
        <taxon>Insecta</taxon>
        <taxon>Pterygota</taxon>
        <taxon>Neoptera</taxon>
        <taxon>Paraneoptera</taxon>
        <taxon>Psocodea</taxon>
        <taxon>Troctomorpha</taxon>
        <taxon>Phthiraptera</taxon>
        <taxon>Anoplura</taxon>
        <taxon>Polyplacidae</taxon>
        <taxon>Polyplax</taxon>
    </lineage>
</organism>
<keyword evidence="1" id="KW-0677">Repeat</keyword>
<reference evidence="6 7" key="1">
    <citation type="submission" date="2023-10" db="EMBL/GenBank/DDBJ databases">
        <title>Genomes of two closely related lineages of the louse Polyplax serrata with different host specificities.</title>
        <authorList>
            <person name="Martinu J."/>
            <person name="Tarabai H."/>
            <person name="Stefka J."/>
            <person name="Hypsa V."/>
        </authorList>
    </citation>
    <scope>NUCLEOTIDE SEQUENCE [LARGE SCALE GENOMIC DNA]</scope>
    <source>
        <strain evidence="6">HR10_N</strain>
    </source>
</reference>
<protein>
    <recommendedName>
        <fullName evidence="8">Bardet-Biedl syndrome 4 protein</fullName>
    </recommendedName>
</protein>
<dbReference type="PANTHER" id="PTHR44186">
    <property type="match status" value="1"/>
</dbReference>
<evidence type="ECO:0000313" key="7">
    <source>
        <dbReference type="Proteomes" id="UP001372834"/>
    </source>
</evidence>
<comment type="similarity">
    <text evidence="3">Belongs to the BBS4 family.</text>
</comment>
<evidence type="ECO:0000313" key="6">
    <source>
        <dbReference type="EMBL" id="KAK6642621.1"/>
    </source>
</evidence>
<name>A0AAN8SAJ9_POLSC</name>